<comment type="caution">
    <text evidence="1">The sequence shown here is derived from an EMBL/GenBank/DDBJ whole genome shotgun (WGS) entry which is preliminary data.</text>
</comment>
<dbReference type="EMBL" id="JBBPBK010000242">
    <property type="protein sequence ID" value="KAK9266078.1"/>
    <property type="molecule type" value="Genomic_DNA"/>
</dbReference>
<gene>
    <name evidence="1" type="ORF">L1049_003540</name>
</gene>
<dbReference type="AlphaFoldDB" id="A0AAP0N4Q7"/>
<organism evidence="1 2">
    <name type="scientific">Liquidambar formosana</name>
    <name type="common">Formosan gum</name>
    <dbReference type="NCBI Taxonomy" id="63359"/>
    <lineage>
        <taxon>Eukaryota</taxon>
        <taxon>Viridiplantae</taxon>
        <taxon>Streptophyta</taxon>
        <taxon>Embryophyta</taxon>
        <taxon>Tracheophyta</taxon>
        <taxon>Spermatophyta</taxon>
        <taxon>Magnoliopsida</taxon>
        <taxon>eudicotyledons</taxon>
        <taxon>Gunneridae</taxon>
        <taxon>Pentapetalae</taxon>
        <taxon>Saxifragales</taxon>
        <taxon>Altingiaceae</taxon>
        <taxon>Liquidambar</taxon>
    </lineage>
</organism>
<sequence>MAVESKLKVVYRKYLNPERQAVALLPPAKTLLDAAAVRTTAVVFKLNSQRLE</sequence>
<evidence type="ECO:0000313" key="1">
    <source>
        <dbReference type="EMBL" id="KAK9266078.1"/>
    </source>
</evidence>
<keyword evidence="2" id="KW-1185">Reference proteome</keyword>
<name>A0AAP0N4Q7_LIQFO</name>
<accession>A0AAP0N4Q7</accession>
<proteinExistence type="predicted"/>
<protein>
    <submittedName>
        <fullName evidence="1">Uncharacterized protein</fullName>
    </submittedName>
</protein>
<reference evidence="1 2" key="1">
    <citation type="journal article" date="2024" name="Plant J.">
        <title>Genome sequences and population genomics reveal climatic adaptation and genomic divergence between two closely related sweetgum species.</title>
        <authorList>
            <person name="Xu W.Q."/>
            <person name="Ren C.Q."/>
            <person name="Zhang X.Y."/>
            <person name="Comes H.P."/>
            <person name="Liu X.H."/>
            <person name="Li Y.G."/>
            <person name="Kettle C.J."/>
            <person name="Jalonen R."/>
            <person name="Gaisberger H."/>
            <person name="Ma Y.Z."/>
            <person name="Qiu Y.X."/>
        </authorList>
    </citation>
    <scope>NUCLEOTIDE SEQUENCE [LARGE SCALE GENOMIC DNA]</scope>
    <source>
        <strain evidence="1">Hangzhou</strain>
    </source>
</reference>
<dbReference type="Proteomes" id="UP001415857">
    <property type="component" value="Unassembled WGS sequence"/>
</dbReference>
<evidence type="ECO:0000313" key="2">
    <source>
        <dbReference type="Proteomes" id="UP001415857"/>
    </source>
</evidence>